<dbReference type="EMBL" id="CP147846">
    <property type="protein sequence ID" value="WXG66809.1"/>
    <property type="molecule type" value="Genomic_DNA"/>
</dbReference>
<dbReference type="Pfam" id="PF01223">
    <property type="entry name" value="Endonuclease_NS"/>
    <property type="match status" value="1"/>
</dbReference>
<protein>
    <submittedName>
        <fullName evidence="2">DNA/RNA non-specific endonuclease</fullName>
    </submittedName>
</protein>
<name>A0ABZ2PD99_9NOCA</name>
<reference evidence="2 3" key="1">
    <citation type="submission" date="2024-03" db="EMBL/GenBank/DDBJ databases">
        <title>Natural products discovery in diverse microorganisms through a two-stage MS feature dereplication strategy.</title>
        <authorList>
            <person name="Zhang R."/>
        </authorList>
    </citation>
    <scope>NUCLEOTIDE SEQUENCE [LARGE SCALE GENOMIC DNA]</scope>
    <source>
        <strain evidence="2 3">18930</strain>
    </source>
</reference>
<sequence length="172" mass="19553">MSSSQSLLRIDDNHTPARSTRARAFVRTLHLHLAELSYTHFTVSMDTVRRIAAVTAVNIDGSKLRNVKRSDNWQLDNRLLRNQQAGPELYAKNDIDRDHIVRRIDRIVNQNVFAQEIPPLGAYRTYQVPVEDIAEVTGLTMPDLVDADRLTAVPTARPIEWTELHVGSDLVF</sequence>
<accession>A0ABZ2PD99</accession>
<dbReference type="Proteomes" id="UP001432000">
    <property type="component" value="Chromosome"/>
</dbReference>
<keyword evidence="2" id="KW-0255">Endonuclease</keyword>
<dbReference type="InterPro" id="IPR044925">
    <property type="entry name" value="His-Me_finger_sf"/>
</dbReference>
<dbReference type="InterPro" id="IPR044929">
    <property type="entry name" value="DNA/RNA_non-sp_Endonuclease_sf"/>
</dbReference>
<evidence type="ECO:0000313" key="3">
    <source>
        <dbReference type="Proteomes" id="UP001432000"/>
    </source>
</evidence>
<keyword evidence="2" id="KW-0540">Nuclease</keyword>
<keyword evidence="3" id="KW-1185">Reference proteome</keyword>
<evidence type="ECO:0000313" key="2">
    <source>
        <dbReference type="EMBL" id="WXG66809.1"/>
    </source>
</evidence>
<dbReference type="SUPFAM" id="SSF54060">
    <property type="entry name" value="His-Me finger endonucleases"/>
    <property type="match status" value="1"/>
</dbReference>
<proteinExistence type="predicted"/>
<gene>
    <name evidence="2" type="ORF">WDS16_16170</name>
</gene>
<evidence type="ECO:0000259" key="1">
    <source>
        <dbReference type="Pfam" id="PF01223"/>
    </source>
</evidence>
<keyword evidence="2" id="KW-0378">Hydrolase</keyword>
<organism evidence="2 3">
    <name type="scientific">Rhodococcus sovatensis</name>
    <dbReference type="NCBI Taxonomy" id="1805840"/>
    <lineage>
        <taxon>Bacteria</taxon>
        <taxon>Bacillati</taxon>
        <taxon>Actinomycetota</taxon>
        <taxon>Actinomycetes</taxon>
        <taxon>Mycobacteriales</taxon>
        <taxon>Nocardiaceae</taxon>
        <taxon>Rhodococcus</taxon>
    </lineage>
</organism>
<dbReference type="GO" id="GO:0004519">
    <property type="term" value="F:endonuclease activity"/>
    <property type="evidence" value="ECO:0007669"/>
    <property type="project" value="UniProtKB-KW"/>
</dbReference>
<feature type="domain" description="DNA/RNA non-specific endonuclease/pyrophosphatase/phosphodiesterase" evidence="1">
    <location>
        <begin position="35"/>
        <end position="111"/>
    </location>
</feature>
<dbReference type="RefSeq" id="WP_338886252.1">
    <property type="nucleotide sequence ID" value="NZ_CP147846.1"/>
</dbReference>
<dbReference type="InterPro" id="IPR001604">
    <property type="entry name" value="Endo_G_ENPP1-like_dom"/>
</dbReference>
<dbReference type="Gene3D" id="3.40.570.10">
    <property type="entry name" value="Extracellular Endonuclease, subunit A"/>
    <property type="match status" value="1"/>
</dbReference>